<dbReference type="EMBL" id="ML987189">
    <property type="protein sequence ID" value="KAF2256373.1"/>
    <property type="molecule type" value="Genomic_DNA"/>
</dbReference>
<gene>
    <name evidence="2" type="ORF">BU26DRAFT_413341</name>
</gene>
<dbReference type="RefSeq" id="XP_033691377.1">
    <property type="nucleotide sequence ID" value="XM_033823016.1"/>
</dbReference>
<evidence type="ECO:0000256" key="1">
    <source>
        <dbReference type="SAM" id="MobiDB-lite"/>
    </source>
</evidence>
<feature type="region of interest" description="Disordered" evidence="1">
    <location>
        <begin position="396"/>
        <end position="415"/>
    </location>
</feature>
<organism evidence="2 3">
    <name type="scientific">Trematosphaeria pertusa</name>
    <dbReference type="NCBI Taxonomy" id="390896"/>
    <lineage>
        <taxon>Eukaryota</taxon>
        <taxon>Fungi</taxon>
        <taxon>Dikarya</taxon>
        <taxon>Ascomycota</taxon>
        <taxon>Pezizomycotina</taxon>
        <taxon>Dothideomycetes</taxon>
        <taxon>Pleosporomycetidae</taxon>
        <taxon>Pleosporales</taxon>
        <taxon>Massarineae</taxon>
        <taxon>Trematosphaeriaceae</taxon>
        <taxon>Trematosphaeria</taxon>
    </lineage>
</organism>
<feature type="compositionally biased region" description="Acidic residues" evidence="1">
    <location>
        <begin position="401"/>
        <end position="415"/>
    </location>
</feature>
<proteinExistence type="predicted"/>
<dbReference type="Proteomes" id="UP000800094">
    <property type="component" value="Unassembled WGS sequence"/>
</dbReference>
<protein>
    <recommendedName>
        <fullName evidence="4">F-box domain-containing protein</fullName>
    </recommendedName>
</protein>
<dbReference type="OrthoDB" id="3750626at2759"/>
<reference evidence="2" key="1">
    <citation type="journal article" date="2020" name="Stud. Mycol.">
        <title>101 Dothideomycetes genomes: a test case for predicting lifestyles and emergence of pathogens.</title>
        <authorList>
            <person name="Haridas S."/>
            <person name="Albert R."/>
            <person name="Binder M."/>
            <person name="Bloem J."/>
            <person name="Labutti K."/>
            <person name="Salamov A."/>
            <person name="Andreopoulos B."/>
            <person name="Baker S."/>
            <person name="Barry K."/>
            <person name="Bills G."/>
            <person name="Bluhm B."/>
            <person name="Cannon C."/>
            <person name="Castanera R."/>
            <person name="Culley D."/>
            <person name="Daum C."/>
            <person name="Ezra D."/>
            <person name="Gonzalez J."/>
            <person name="Henrissat B."/>
            <person name="Kuo A."/>
            <person name="Liang C."/>
            <person name="Lipzen A."/>
            <person name="Lutzoni F."/>
            <person name="Magnuson J."/>
            <person name="Mondo S."/>
            <person name="Nolan M."/>
            <person name="Ohm R."/>
            <person name="Pangilinan J."/>
            <person name="Park H.-J."/>
            <person name="Ramirez L."/>
            <person name="Alfaro M."/>
            <person name="Sun H."/>
            <person name="Tritt A."/>
            <person name="Yoshinaga Y."/>
            <person name="Zwiers L.-H."/>
            <person name="Turgeon B."/>
            <person name="Goodwin S."/>
            <person name="Spatafora J."/>
            <person name="Crous P."/>
            <person name="Grigoriev I."/>
        </authorList>
    </citation>
    <scope>NUCLEOTIDE SEQUENCE</scope>
    <source>
        <strain evidence="2">CBS 122368</strain>
    </source>
</reference>
<evidence type="ECO:0008006" key="4">
    <source>
        <dbReference type="Google" id="ProtNLM"/>
    </source>
</evidence>
<evidence type="ECO:0000313" key="2">
    <source>
        <dbReference type="EMBL" id="KAF2256373.1"/>
    </source>
</evidence>
<evidence type="ECO:0000313" key="3">
    <source>
        <dbReference type="Proteomes" id="UP000800094"/>
    </source>
</evidence>
<dbReference type="GeneID" id="54576346"/>
<keyword evidence="3" id="KW-1185">Reference proteome</keyword>
<sequence length="415" mass="46984">MANLLDLPTELLLRVAESLTPSEGTDNPTLASLCLTSRLLRAVAQPILHTYVHVSIQLYPGPLWLFLRTLLEHPTLAKRVVVEILSRLPSLEHIALTALYDHPGSILSSLHTSPVDPNHFAKLKTFHLNKQYEDGPVNLAGYIPVLQLPSVERVSTENSVPTGLGDLPPTNALSHTELELFWCFVNLPTLQDLLKACSSLRSVSFVIPNEWRYRTMQDVGVYSQFAPQEFVIALLQTHSHTLEMLWADFHAYYDLYEREIVEEMAETGRENSAYVYPSFRGFDNLRRMTIEFGRLVRVRDLPEALESLNLRHCEFAELDEGYLKDLLEMKDRWCPNIREVIVHGTDESVESILLAQEHARRLGALFGTSAEDGRVVTFLGLGFCLQLQCMPGKSLRLQSSEEQEGEDEDGDEDDN</sequence>
<accession>A0A6A6J4G4</accession>
<dbReference type="AlphaFoldDB" id="A0A6A6J4G4"/>
<name>A0A6A6J4G4_9PLEO</name>